<dbReference type="PRINTS" id="PR00778">
    <property type="entry name" value="HTHARSR"/>
</dbReference>
<dbReference type="Pfam" id="PF01022">
    <property type="entry name" value="HTH_5"/>
    <property type="match status" value="1"/>
</dbReference>
<dbReference type="PROSITE" id="PS50987">
    <property type="entry name" value="HTH_ARSR_2"/>
    <property type="match status" value="1"/>
</dbReference>
<dbReference type="PANTHER" id="PTHR33154:SF33">
    <property type="entry name" value="TRANSCRIPTIONAL REPRESSOR SDPR"/>
    <property type="match status" value="1"/>
</dbReference>
<dbReference type="Proteomes" id="UP001597262">
    <property type="component" value="Unassembled WGS sequence"/>
</dbReference>
<evidence type="ECO:0000259" key="4">
    <source>
        <dbReference type="PROSITE" id="PS50987"/>
    </source>
</evidence>
<name>A0ABW3RRG7_9BACL</name>
<dbReference type="SMART" id="SM00418">
    <property type="entry name" value="HTH_ARSR"/>
    <property type="match status" value="1"/>
</dbReference>
<keyword evidence="2" id="KW-0238">DNA-binding</keyword>
<dbReference type="InterPro" id="IPR001845">
    <property type="entry name" value="HTH_ArsR_DNA-bd_dom"/>
</dbReference>
<reference evidence="6" key="1">
    <citation type="journal article" date="2019" name="Int. J. Syst. Evol. Microbiol.">
        <title>The Global Catalogue of Microorganisms (GCM) 10K type strain sequencing project: providing services to taxonomists for standard genome sequencing and annotation.</title>
        <authorList>
            <consortium name="The Broad Institute Genomics Platform"/>
            <consortium name="The Broad Institute Genome Sequencing Center for Infectious Disease"/>
            <person name="Wu L."/>
            <person name="Ma J."/>
        </authorList>
    </citation>
    <scope>NUCLEOTIDE SEQUENCE [LARGE SCALE GENOMIC DNA]</scope>
    <source>
        <strain evidence="6">CCUG 59189</strain>
    </source>
</reference>
<gene>
    <name evidence="5" type="ORF">ACFQ3W_00615</name>
</gene>
<keyword evidence="1" id="KW-0805">Transcription regulation</keyword>
<dbReference type="Gene3D" id="1.10.10.10">
    <property type="entry name" value="Winged helix-like DNA-binding domain superfamily/Winged helix DNA-binding domain"/>
    <property type="match status" value="1"/>
</dbReference>
<comment type="caution">
    <text evidence="5">The sequence shown here is derived from an EMBL/GenBank/DDBJ whole genome shotgun (WGS) entry which is preliminary data.</text>
</comment>
<dbReference type="CDD" id="cd00090">
    <property type="entry name" value="HTH_ARSR"/>
    <property type="match status" value="1"/>
</dbReference>
<evidence type="ECO:0000313" key="6">
    <source>
        <dbReference type="Proteomes" id="UP001597262"/>
    </source>
</evidence>
<dbReference type="PANTHER" id="PTHR33154">
    <property type="entry name" value="TRANSCRIPTIONAL REGULATOR, ARSR FAMILY"/>
    <property type="match status" value="1"/>
</dbReference>
<keyword evidence="6" id="KW-1185">Reference proteome</keyword>
<dbReference type="NCBIfam" id="NF033788">
    <property type="entry name" value="HTH_metalloreg"/>
    <property type="match status" value="1"/>
</dbReference>
<keyword evidence="3" id="KW-0804">Transcription</keyword>
<dbReference type="InterPro" id="IPR011991">
    <property type="entry name" value="ArsR-like_HTH"/>
</dbReference>
<protein>
    <submittedName>
        <fullName evidence="5">ArsR/SmtB family transcription factor</fullName>
    </submittedName>
</protein>
<evidence type="ECO:0000256" key="1">
    <source>
        <dbReference type="ARBA" id="ARBA00023015"/>
    </source>
</evidence>
<dbReference type="SUPFAM" id="SSF46785">
    <property type="entry name" value="Winged helix' DNA-binding domain"/>
    <property type="match status" value="1"/>
</dbReference>
<feature type="domain" description="HTH arsR-type" evidence="4">
    <location>
        <begin position="4"/>
        <end position="99"/>
    </location>
</feature>
<evidence type="ECO:0000256" key="3">
    <source>
        <dbReference type="ARBA" id="ARBA00023163"/>
    </source>
</evidence>
<dbReference type="EMBL" id="JBHTLM010000001">
    <property type="protein sequence ID" value="MFD1174811.1"/>
    <property type="molecule type" value="Genomic_DNA"/>
</dbReference>
<evidence type="ECO:0000256" key="2">
    <source>
        <dbReference type="ARBA" id="ARBA00023125"/>
    </source>
</evidence>
<sequence length="100" mass="11480">MGKQALDIFRESLPILQVLSDPNRQDILLFLSENGKMTVNEITERLTLSRPAVSHHLKLLKNAGVIKVEQLGTQRYYYLSMQESVDLLKRLLVALERDCL</sequence>
<dbReference type="InterPro" id="IPR051081">
    <property type="entry name" value="HTH_MetalResp_TranReg"/>
</dbReference>
<evidence type="ECO:0000313" key="5">
    <source>
        <dbReference type="EMBL" id="MFD1174811.1"/>
    </source>
</evidence>
<dbReference type="InterPro" id="IPR036388">
    <property type="entry name" value="WH-like_DNA-bd_sf"/>
</dbReference>
<proteinExistence type="predicted"/>
<accession>A0ABW3RRG7</accession>
<dbReference type="RefSeq" id="WP_379315563.1">
    <property type="nucleotide sequence ID" value="NZ_JBHTLM010000001.1"/>
</dbReference>
<dbReference type="InterPro" id="IPR036390">
    <property type="entry name" value="WH_DNA-bd_sf"/>
</dbReference>
<organism evidence="5 6">
    <name type="scientific">Paenibacillus puldeungensis</name>
    <dbReference type="NCBI Taxonomy" id="696536"/>
    <lineage>
        <taxon>Bacteria</taxon>
        <taxon>Bacillati</taxon>
        <taxon>Bacillota</taxon>
        <taxon>Bacilli</taxon>
        <taxon>Bacillales</taxon>
        <taxon>Paenibacillaceae</taxon>
        <taxon>Paenibacillus</taxon>
    </lineage>
</organism>